<comment type="caution">
    <text evidence="2">The sequence shown here is derived from an EMBL/GenBank/DDBJ whole genome shotgun (WGS) entry which is preliminary data.</text>
</comment>
<dbReference type="Proteomes" id="UP001500403">
    <property type="component" value="Unassembled WGS sequence"/>
</dbReference>
<keyword evidence="3" id="KW-1185">Reference proteome</keyword>
<accession>A0ABP6K4J5</accession>
<evidence type="ECO:0008006" key="4">
    <source>
        <dbReference type="Google" id="ProtNLM"/>
    </source>
</evidence>
<evidence type="ECO:0000256" key="1">
    <source>
        <dbReference type="SAM" id="MobiDB-lite"/>
    </source>
</evidence>
<name>A0ABP6K4J5_9ACTN</name>
<feature type="region of interest" description="Disordered" evidence="1">
    <location>
        <begin position="64"/>
        <end position="97"/>
    </location>
</feature>
<organism evidence="2 3">
    <name type="scientific">Streptomyces enissocaesilis</name>
    <dbReference type="NCBI Taxonomy" id="332589"/>
    <lineage>
        <taxon>Bacteria</taxon>
        <taxon>Bacillati</taxon>
        <taxon>Actinomycetota</taxon>
        <taxon>Actinomycetes</taxon>
        <taxon>Kitasatosporales</taxon>
        <taxon>Streptomycetaceae</taxon>
        <taxon>Streptomyces</taxon>
        <taxon>Streptomyces rochei group</taxon>
    </lineage>
</organism>
<proteinExistence type="predicted"/>
<feature type="compositionally biased region" description="Basic residues" evidence="1">
    <location>
        <begin position="72"/>
        <end position="82"/>
    </location>
</feature>
<evidence type="ECO:0000313" key="2">
    <source>
        <dbReference type="EMBL" id="GAA2971698.1"/>
    </source>
</evidence>
<protein>
    <recommendedName>
        <fullName evidence="4">Transposase</fullName>
    </recommendedName>
</protein>
<dbReference type="EMBL" id="BAAAUD010000105">
    <property type="protein sequence ID" value="GAA2971698.1"/>
    <property type="molecule type" value="Genomic_DNA"/>
</dbReference>
<reference evidence="3" key="1">
    <citation type="journal article" date="2019" name="Int. J. Syst. Evol. Microbiol.">
        <title>The Global Catalogue of Microorganisms (GCM) 10K type strain sequencing project: providing services to taxonomists for standard genome sequencing and annotation.</title>
        <authorList>
            <consortium name="The Broad Institute Genomics Platform"/>
            <consortium name="The Broad Institute Genome Sequencing Center for Infectious Disease"/>
            <person name="Wu L."/>
            <person name="Ma J."/>
        </authorList>
    </citation>
    <scope>NUCLEOTIDE SEQUENCE [LARGE SCALE GENOMIC DNA]</scope>
    <source>
        <strain evidence="3">JCM 9088</strain>
    </source>
</reference>
<gene>
    <name evidence="2" type="ORF">GCM10010446_65460</name>
</gene>
<evidence type="ECO:0000313" key="3">
    <source>
        <dbReference type="Proteomes" id="UP001500403"/>
    </source>
</evidence>
<sequence length="138" mass="14878">MRISESIRDQLALKFEVLFPHLGERQRRLLMATEARLLGHGGIRAVAQAAQVSETTIRKGVDELESGAKPLGRVRRPGGGRKKAADDSEWAPGRRPSAARIQFRSVSGFTSRSPATDLTVAPGLERYNATASALKSAG</sequence>